<dbReference type="PANTHER" id="PTHR44586">
    <property type="entry name" value="F-BOX DOMAIN CONTAINING PROTEIN, EXPRESSED"/>
    <property type="match status" value="1"/>
</dbReference>
<protein>
    <recommendedName>
        <fullName evidence="1">KIB1-4 beta-propeller domain-containing protein</fullName>
    </recommendedName>
</protein>
<accession>A0AAD8WDE1</accession>
<comment type="caution">
    <text evidence="2">The sequence shown here is derived from an EMBL/GenBank/DDBJ whole genome shotgun (WGS) entry which is preliminary data.</text>
</comment>
<proteinExistence type="predicted"/>
<dbReference type="InterPro" id="IPR005174">
    <property type="entry name" value="KIB1-4_b-propeller"/>
</dbReference>
<organism evidence="2 3">
    <name type="scientific">Lolium multiflorum</name>
    <name type="common">Italian ryegrass</name>
    <name type="synonym">Lolium perenne subsp. multiflorum</name>
    <dbReference type="NCBI Taxonomy" id="4521"/>
    <lineage>
        <taxon>Eukaryota</taxon>
        <taxon>Viridiplantae</taxon>
        <taxon>Streptophyta</taxon>
        <taxon>Embryophyta</taxon>
        <taxon>Tracheophyta</taxon>
        <taxon>Spermatophyta</taxon>
        <taxon>Magnoliopsida</taxon>
        <taxon>Liliopsida</taxon>
        <taxon>Poales</taxon>
        <taxon>Poaceae</taxon>
        <taxon>BOP clade</taxon>
        <taxon>Pooideae</taxon>
        <taxon>Poodae</taxon>
        <taxon>Poeae</taxon>
        <taxon>Poeae Chloroplast Group 2 (Poeae type)</taxon>
        <taxon>Loliodinae</taxon>
        <taxon>Loliinae</taxon>
        <taxon>Lolium</taxon>
    </lineage>
</organism>
<dbReference type="Gene3D" id="1.20.1280.50">
    <property type="match status" value="1"/>
</dbReference>
<dbReference type="Pfam" id="PF03478">
    <property type="entry name" value="Beta-prop_KIB1-4"/>
    <property type="match status" value="1"/>
</dbReference>
<evidence type="ECO:0000313" key="3">
    <source>
        <dbReference type="Proteomes" id="UP001231189"/>
    </source>
</evidence>
<evidence type="ECO:0000259" key="1">
    <source>
        <dbReference type="Pfam" id="PF03478"/>
    </source>
</evidence>
<dbReference type="EMBL" id="JAUUTY010000004">
    <property type="protein sequence ID" value="KAK1652053.1"/>
    <property type="molecule type" value="Genomic_DNA"/>
</dbReference>
<gene>
    <name evidence="2" type="ORF">QYE76_069858</name>
</gene>
<sequence>MEEPPPTELDWSNLQADILITVLCKLEFPDFFRSAAVCTTWLAGAQALRRLGLYNRPQTPCLLYTNAAGSPRVAELFSLADKSTCKMHLPDPPIRKRRIIGSSYGWLVTADSRSELHLLNPATGEQISLPPVATMEHVSPVFDHTGRLQRYDLSFYDATLPRKEYYDRQPYLPDKFRDVLYRKVVLSCDPSRPGCIAMMIHNPWRQLSFARVVGDSKWHWVATSLDGSNYYDCIFHDGAFYAMNLQGGIHRYTIAGSCAKGDTIFKDASIADIAYNVYIARTSSGQVLRIWKWGSYARPDPDKLHARLHTTSIEISRVDFDKQNIVGVDTLGDDALFIGHNYTWCLSTKDYPGLLPNHVYFTDDTDYWRIHGTDPRRDAKIYSLEDKSVCDLVSPKRWTQWPIPIWITPSFNKIHK</sequence>
<evidence type="ECO:0000313" key="2">
    <source>
        <dbReference type="EMBL" id="KAK1652053.1"/>
    </source>
</evidence>
<dbReference type="PANTHER" id="PTHR44586:SF10">
    <property type="entry name" value="DUF295 DOMAIN-CONTAINING PROTEIN"/>
    <property type="match status" value="1"/>
</dbReference>
<reference evidence="2" key="1">
    <citation type="submission" date="2023-07" db="EMBL/GenBank/DDBJ databases">
        <title>A chromosome-level genome assembly of Lolium multiflorum.</title>
        <authorList>
            <person name="Chen Y."/>
            <person name="Copetti D."/>
            <person name="Kolliker R."/>
            <person name="Studer B."/>
        </authorList>
    </citation>
    <scope>NUCLEOTIDE SEQUENCE</scope>
    <source>
        <strain evidence="2">02402/16</strain>
        <tissue evidence="2">Leaf</tissue>
    </source>
</reference>
<feature type="domain" description="KIB1-4 beta-propeller" evidence="1">
    <location>
        <begin position="76"/>
        <end position="382"/>
    </location>
</feature>
<keyword evidence="3" id="KW-1185">Reference proteome</keyword>
<dbReference type="Proteomes" id="UP001231189">
    <property type="component" value="Unassembled WGS sequence"/>
</dbReference>
<name>A0AAD8WDE1_LOLMU</name>
<dbReference type="AlphaFoldDB" id="A0AAD8WDE1"/>